<evidence type="ECO:0000313" key="3">
    <source>
        <dbReference type="Proteomes" id="UP000236333"/>
    </source>
</evidence>
<keyword evidence="3" id="KW-1185">Reference proteome</keyword>
<feature type="compositionally biased region" description="Pro residues" evidence="1">
    <location>
        <begin position="47"/>
        <end position="72"/>
    </location>
</feature>
<feature type="compositionally biased region" description="Low complexity" evidence="1">
    <location>
        <begin position="300"/>
        <end position="316"/>
    </location>
</feature>
<name>A0A2J8A195_9CHLO</name>
<accession>A0A2J8A195</accession>
<feature type="region of interest" description="Disordered" evidence="1">
    <location>
        <begin position="480"/>
        <end position="511"/>
    </location>
</feature>
<reference evidence="2 3" key="1">
    <citation type="journal article" date="2017" name="Mol. Biol. Evol.">
        <title>The 4-celled Tetrabaena socialis nuclear genome reveals the essential components for genetic control of cell number at the origin of multicellularity in the volvocine lineage.</title>
        <authorList>
            <person name="Featherston J."/>
            <person name="Arakaki Y."/>
            <person name="Hanschen E.R."/>
            <person name="Ferris P.J."/>
            <person name="Michod R.E."/>
            <person name="Olson B.J.S.C."/>
            <person name="Nozaki H."/>
            <person name="Durand P.M."/>
        </authorList>
    </citation>
    <scope>NUCLEOTIDE SEQUENCE [LARGE SCALE GENOMIC DNA]</scope>
    <source>
        <strain evidence="2 3">NIES-571</strain>
    </source>
</reference>
<gene>
    <name evidence="2" type="ORF">TSOC_007350</name>
</gene>
<organism evidence="2 3">
    <name type="scientific">Tetrabaena socialis</name>
    <dbReference type="NCBI Taxonomy" id="47790"/>
    <lineage>
        <taxon>Eukaryota</taxon>
        <taxon>Viridiplantae</taxon>
        <taxon>Chlorophyta</taxon>
        <taxon>core chlorophytes</taxon>
        <taxon>Chlorophyceae</taxon>
        <taxon>CS clade</taxon>
        <taxon>Chlamydomonadales</taxon>
        <taxon>Tetrabaenaceae</taxon>
        <taxon>Tetrabaena</taxon>
    </lineage>
</organism>
<sequence>MSYCRRDQSNCGPSVAHRSLRSSCSAVGPGPSALQHSAKEGADAPLLRPPLPASSAAPPPPGPSMPLAPPVPSFNASSNASEELLPQLPSWLLRPLPPWLLRPLPSWLQRPLPLPQPAPPIAPVQPSPGRPGARRGRDMFAAHARRRACGVSEGPPRDGAKVRVVVGAGGRLWVVVEGGAQELALLRGRHRGGQEHQAWRERGRARGVRKRHRYGGLASIGPNRLRLPLCSVAAMEAPPSSIARIAQQGLVLCESLPSGEQQQQQGHLTTREPSLIRTNQAEAGAKQWSDQAPCSPWGSGPATAAATLPRPAPAGRRGTKVHLEAPQPAAVRRGGDPGLCLSPRRLRHWRAALLKGVDVHPAHLGVHGRLQQHIVAGRDRHIVDHAVAGHAVPQAQPPASGPPLLRANSASGGAGHVSCVSCCSAAGRSSAPALATTRDDQNTRRPVVLHSLGCAHSASPPGAVKAGGSVEFAPKLRCTRPNASSTAGEPSDSGSPGARAPSSVSGPRSRRTMNGLYLTLTRVFRLPAEAAAAAASAATSAAAAAAEAADT</sequence>
<feature type="region of interest" description="Disordered" evidence="1">
    <location>
        <begin position="1"/>
        <end position="78"/>
    </location>
</feature>
<evidence type="ECO:0000313" key="2">
    <source>
        <dbReference type="EMBL" id="PNH06296.1"/>
    </source>
</evidence>
<comment type="caution">
    <text evidence="2">The sequence shown here is derived from an EMBL/GenBank/DDBJ whole genome shotgun (WGS) entry which is preliminary data.</text>
</comment>
<feature type="compositionally biased region" description="Polar residues" evidence="1">
    <location>
        <begin position="481"/>
        <end position="494"/>
    </location>
</feature>
<dbReference type="Proteomes" id="UP000236333">
    <property type="component" value="Unassembled WGS sequence"/>
</dbReference>
<proteinExistence type="predicted"/>
<dbReference type="EMBL" id="PGGS01000245">
    <property type="protein sequence ID" value="PNH06296.1"/>
    <property type="molecule type" value="Genomic_DNA"/>
</dbReference>
<evidence type="ECO:0000256" key="1">
    <source>
        <dbReference type="SAM" id="MobiDB-lite"/>
    </source>
</evidence>
<feature type="region of interest" description="Disordered" evidence="1">
    <location>
        <begin position="282"/>
        <end position="324"/>
    </location>
</feature>
<dbReference type="AlphaFoldDB" id="A0A2J8A195"/>
<protein>
    <submittedName>
        <fullName evidence="2">Uncharacterized protein</fullName>
    </submittedName>
</protein>